<dbReference type="Pfam" id="PF07045">
    <property type="entry name" value="DUF1330"/>
    <property type="match status" value="1"/>
</dbReference>
<accession>A0ABR9SKR7</accession>
<feature type="domain" description="DUF1330" evidence="1">
    <location>
        <begin position="4"/>
        <end position="98"/>
    </location>
</feature>
<sequence length="102" mass="11453">MSAPAYLIVEMNITDMEQYKQYMAAAPACLKAYGGEYVVRGGRHETLEGDWQPHRVALLRFPSYAQAKAFYEEGPYAEVKKLRQGATEYFNMVLVEGVAAPV</sequence>
<dbReference type="Proteomes" id="UP000715965">
    <property type="component" value="Unassembled WGS sequence"/>
</dbReference>
<organism evidence="2 3">
    <name type="scientific">Ramlibacter aquaticus</name>
    <dbReference type="NCBI Taxonomy" id="2780094"/>
    <lineage>
        <taxon>Bacteria</taxon>
        <taxon>Pseudomonadati</taxon>
        <taxon>Pseudomonadota</taxon>
        <taxon>Betaproteobacteria</taxon>
        <taxon>Burkholderiales</taxon>
        <taxon>Comamonadaceae</taxon>
        <taxon>Ramlibacter</taxon>
    </lineage>
</organism>
<dbReference type="EMBL" id="JADDOJ010000104">
    <property type="protein sequence ID" value="MBE7942499.1"/>
    <property type="molecule type" value="Genomic_DNA"/>
</dbReference>
<dbReference type="Gene3D" id="3.30.70.100">
    <property type="match status" value="1"/>
</dbReference>
<dbReference type="PANTHER" id="PTHR41521">
    <property type="match status" value="1"/>
</dbReference>
<dbReference type="PANTHER" id="PTHR41521:SF4">
    <property type="entry name" value="BLR0684 PROTEIN"/>
    <property type="match status" value="1"/>
</dbReference>
<comment type="caution">
    <text evidence="2">The sequence shown here is derived from an EMBL/GenBank/DDBJ whole genome shotgun (WGS) entry which is preliminary data.</text>
</comment>
<proteinExistence type="predicted"/>
<name>A0ABR9SKR7_9BURK</name>
<evidence type="ECO:0000313" key="2">
    <source>
        <dbReference type="EMBL" id="MBE7942499.1"/>
    </source>
</evidence>
<dbReference type="InterPro" id="IPR010753">
    <property type="entry name" value="DUF1330"/>
</dbReference>
<dbReference type="RefSeq" id="WP_193782051.1">
    <property type="nucleotide sequence ID" value="NZ_JADDOJ010000104.1"/>
</dbReference>
<dbReference type="SUPFAM" id="SSF54909">
    <property type="entry name" value="Dimeric alpha+beta barrel"/>
    <property type="match status" value="1"/>
</dbReference>
<keyword evidence="3" id="KW-1185">Reference proteome</keyword>
<dbReference type="InterPro" id="IPR011008">
    <property type="entry name" value="Dimeric_a/b-barrel"/>
</dbReference>
<gene>
    <name evidence="2" type="ORF">IM725_18180</name>
</gene>
<evidence type="ECO:0000313" key="3">
    <source>
        <dbReference type="Proteomes" id="UP000715965"/>
    </source>
</evidence>
<protein>
    <submittedName>
        <fullName evidence="2">DUF1330 domain-containing protein</fullName>
    </submittedName>
</protein>
<evidence type="ECO:0000259" key="1">
    <source>
        <dbReference type="Pfam" id="PF07045"/>
    </source>
</evidence>
<reference evidence="2 3" key="1">
    <citation type="submission" date="2020-10" db="EMBL/GenBank/DDBJ databases">
        <title>Draft genome of Ramlibacter aquaticus LMG 30558.</title>
        <authorList>
            <person name="Props R."/>
        </authorList>
    </citation>
    <scope>NUCLEOTIDE SEQUENCE [LARGE SCALE GENOMIC DNA]</scope>
    <source>
        <strain evidence="2 3">LMG 30558</strain>
    </source>
</reference>